<dbReference type="Proteomes" id="UP000178622">
    <property type="component" value="Unassembled WGS sequence"/>
</dbReference>
<dbReference type="PANTHER" id="PTHR30373:SF2">
    <property type="entry name" value="UPF0603 PROTEIN YGCG"/>
    <property type="match status" value="1"/>
</dbReference>
<proteinExistence type="predicted"/>
<keyword evidence="2" id="KW-1133">Transmembrane helix</keyword>
<evidence type="ECO:0000313" key="4">
    <source>
        <dbReference type="EMBL" id="OFI50423.1"/>
    </source>
</evidence>
<reference evidence="5" key="1">
    <citation type="submission" date="2016-09" db="EMBL/GenBank/DDBJ databases">
        <title>Draft genome sequence of a novel species of the family Streptococcaceae isolated from flowers.</title>
        <authorList>
            <person name="Chuah L.-O."/>
            <person name="Yap K.-P."/>
            <person name="Thong K.L."/>
            <person name="Liong M.T."/>
            <person name="Ahmad R."/>
            <person name="Rusul G."/>
        </authorList>
    </citation>
    <scope>NUCLEOTIDE SEQUENCE [LARGE SCALE GENOMIC DNA]</scope>
    <source>
        <strain evidence="5">DF1</strain>
    </source>
</reference>
<feature type="domain" description="TPM" evidence="3">
    <location>
        <begin position="127"/>
        <end position="251"/>
    </location>
</feature>
<dbReference type="Gene3D" id="3.10.310.50">
    <property type="match status" value="1"/>
</dbReference>
<name>A0A1E8GS30_9LACT</name>
<dbReference type="STRING" id="1859473.BG261_00635"/>
<keyword evidence="2" id="KW-0812">Transmembrane</keyword>
<dbReference type="Pfam" id="PF04536">
    <property type="entry name" value="TPM_phosphatase"/>
    <property type="match status" value="1"/>
</dbReference>
<dbReference type="AlphaFoldDB" id="A0A1E8GS30"/>
<comment type="caution">
    <text evidence="4">The sequence shown here is derived from an EMBL/GenBank/DDBJ whole genome shotgun (WGS) entry which is preliminary data.</text>
</comment>
<keyword evidence="5" id="KW-1185">Reference proteome</keyword>
<gene>
    <name evidence="4" type="ORF">BG261_00635</name>
</gene>
<feature type="transmembrane region" description="Helical" evidence="2">
    <location>
        <begin position="277"/>
        <end position="298"/>
    </location>
</feature>
<feature type="transmembrane region" description="Helical" evidence="2">
    <location>
        <begin position="44"/>
        <end position="63"/>
    </location>
</feature>
<dbReference type="RefSeq" id="WP_070791195.1">
    <property type="nucleotide sequence ID" value="NZ_MKIR01000001.1"/>
</dbReference>
<evidence type="ECO:0000259" key="3">
    <source>
        <dbReference type="Pfam" id="PF04536"/>
    </source>
</evidence>
<protein>
    <recommendedName>
        <fullName evidence="3">TPM domain-containing protein</fullName>
    </recommendedName>
</protein>
<keyword evidence="2" id="KW-0472">Membrane</keyword>
<dbReference type="EMBL" id="MKIR01000001">
    <property type="protein sequence ID" value="OFI50423.1"/>
    <property type="molecule type" value="Genomic_DNA"/>
</dbReference>
<organism evidence="4 5">
    <name type="scientific">Floricoccus tropicus</name>
    <dbReference type="NCBI Taxonomy" id="1859473"/>
    <lineage>
        <taxon>Bacteria</taxon>
        <taxon>Bacillati</taxon>
        <taxon>Bacillota</taxon>
        <taxon>Bacilli</taxon>
        <taxon>Lactobacillales</taxon>
        <taxon>Streptococcaceae</taxon>
        <taxon>Floricoccus</taxon>
    </lineage>
</organism>
<accession>A0A1E8GS30</accession>
<feature type="region of interest" description="Disordered" evidence="1">
    <location>
        <begin position="393"/>
        <end position="416"/>
    </location>
</feature>
<feature type="compositionally biased region" description="Gly residues" evidence="1">
    <location>
        <begin position="400"/>
        <end position="416"/>
    </location>
</feature>
<dbReference type="InterPro" id="IPR007621">
    <property type="entry name" value="TPM_dom"/>
</dbReference>
<sequence length="416" mass="46467">MASTKDLEKFDKNLNKAANPEYGLKKYNNFEGKLIRNEKYYTTFRIIFSILTVLSISYLVFLAPKQINSIQNRINAIEKEKKDILNNPPHQDRADSMKEYVLEEKNNTPLKIDGDNYINIDSNNIFVSDNANIIDSDTRSKIYDMNKDLARYTDGAQYMIVTINKLPSNETIESYANKIFRKVGIGDAKLNNGVLYLISLDDRKFRLEVGYGMEGVLNDGKAGRIVNDDDIVNDFKDKNYSKAILSVSKTVTEIMNIKVNNLNEQIDQLNGQITYRVLIPIIIILISVIGIFIISYLIKQNRLIANELGIMYTNYSNTSSLNRTKTDFYYLLLSGIATITSLKALHDNIGYGKIIEKNPNAKIVSNGVLVGNRLYGGDGYIMTNDYSSSSYNPTNHSGGDSFGGGSSGGGGASGGW</sequence>
<dbReference type="OrthoDB" id="9810918at2"/>
<evidence type="ECO:0000256" key="2">
    <source>
        <dbReference type="SAM" id="Phobius"/>
    </source>
</evidence>
<dbReference type="PANTHER" id="PTHR30373">
    <property type="entry name" value="UPF0603 PROTEIN YGCG"/>
    <property type="match status" value="1"/>
</dbReference>
<evidence type="ECO:0000256" key="1">
    <source>
        <dbReference type="SAM" id="MobiDB-lite"/>
    </source>
</evidence>
<evidence type="ECO:0000313" key="5">
    <source>
        <dbReference type="Proteomes" id="UP000178622"/>
    </source>
</evidence>